<keyword evidence="5" id="KW-0489">Methyltransferase</keyword>
<dbReference type="InterPro" id="IPR047048">
    <property type="entry name" value="TlyA"/>
</dbReference>
<dbReference type="PANTHER" id="PTHR32319:SF0">
    <property type="entry name" value="BACTERIAL HEMOLYSIN-LIKE PROTEIN"/>
    <property type="match status" value="1"/>
</dbReference>
<dbReference type="SMART" id="SM00363">
    <property type="entry name" value="S4"/>
    <property type="match status" value="1"/>
</dbReference>
<evidence type="ECO:0000256" key="1">
    <source>
        <dbReference type="ARBA" id="ARBA00022884"/>
    </source>
</evidence>
<dbReference type="Gene3D" id="3.40.50.150">
    <property type="entry name" value="Vaccinia Virus protein VP39"/>
    <property type="match status" value="1"/>
</dbReference>
<dbReference type="InterPro" id="IPR036986">
    <property type="entry name" value="S4_RNA-bd_sf"/>
</dbReference>
<accession>A0A7C4LZU0</accession>
<dbReference type="InterPro" id="IPR004538">
    <property type="entry name" value="Hemolysin_A/TlyA"/>
</dbReference>
<dbReference type="GO" id="GO:0032259">
    <property type="term" value="P:methylation"/>
    <property type="evidence" value="ECO:0007669"/>
    <property type="project" value="UniProtKB-KW"/>
</dbReference>
<dbReference type="PANTHER" id="PTHR32319">
    <property type="entry name" value="BACTERIAL HEMOLYSIN-LIKE PROTEIN"/>
    <property type="match status" value="1"/>
</dbReference>
<protein>
    <submittedName>
        <fullName evidence="5">TlyA family RNA methyltransferase</fullName>
    </submittedName>
</protein>
<dbReference type="Pfam" id="PF01479">
    <property type="entry name" value="S4"/>
    <property type="match status" value="1"/>
</dbReference>
<feature type="domain" description="RNA-binding S4" evidence="4">
    <location>
        <begin position="9"/>
        <end position="71"/>
    </location>
</feature>
<dbReference type="NCBIfam" id="TIGR00478">
    <property type="entry name" value="tly"/>
    <property type="match status" value="1"/>
</dbReference>
<dbReference type="Pfam" id="PF01728">
    <property type="entry name" value="FtsJ"/>
    <property type="match status" value="1"/>
</dbReference>
<evidence type="ECO:0000256" key="3">
    <source>
        <dbReference type="PROSITE-ProRule" id="PRU00182"/>
    </source>
</evidence>
<reference evidence="5" key="1">
    <citation type="journal article" date="2020" name="mSystems">
        <title>Genome- and Community-Level Interaction Insights into Carbon Utilization and Element Cycling Functions of Hydrothermarchaeota in Hydrothermal Sediment.</title>
        <authorList>
            <person name="Zhou Z."/>
            <person name="Liu Y."/>
            <person name="Xu W."/>
            <person name="Pan J."/>
            <person name="Luo Z.H."/>
            <person name="Li M."/>
        </authorList>
    </citation>
    <scope>NUCLEOTIDE SEQUENCE [LARGE SCALE GENOMIC DNA]</scope>
    <source>
        <strain evidence="5">SpSt-579</strain>
    </source>
</reference>
<dbReference type="GO" id="GO:0008168">
    <property type="term" value="F:methyltransferase activity"/>
    <property type="evidence" value="ECO:0007669"/>
    <property type="project" value="UniProtKB-KW"/>
</dbReference>
<dbReference type="CDD" id="cd00165">
    <property type="entry name" value="S4"/>
    <property type="match status" value="1"/>
</dbReference>
<proteinExistence type="inferred from homology"/>
<dbReference type="CDD" id="cd02440">
    <property type="entry name" value="AdoMet_MTases"/>
    <property type="match status" value="1"/>
</dbReference>
<gene>
    <name evidence="5" type="ORF">ENT43_01925</name>
</gene>
<dbReference type="SUPFAM" id="SSF53335">
    <property type="entry name" value="S-adenosyl-L-methionine-dependent methyltransferases"/>
    <property type="match status" value="1"/>
</dbReference>
<dbReference type="InterPro" id="IPR029063">
    <property type="entry name" value="SAM-dependent_MTases_sf"/>
</dbReference>
<evidence type="ECO:0000259" key="4">
    <source>
        <dbReference type="SMART" id="SM00363"/>
    </source>
</evidence>
<name>A0A7C4LZU0_UNCC3</name>
<keyword evidence="1 3" id="KW-0694">RNA-binding</keyword>
<comment type="caution">
    <text evidence="5">The sequence shown here is derived from an EMBL/GenBank/DDBJ whole genome shotgun (WGS) entry which is preliminary data.</text>
</comment>
<organism evidence="5">
    <name type="scientific">candidate division CPR3 bacterium</name>
    <dbReference type="NCBI Taxonomy" id="2268181"/>
    <lineage>
        <taxon>Bacteria</taxon>
        <taxon>Bacteria division CPR3</taxon>
    </lineage>
</organism>
<evidence type="ECO:0000256" key="2">
    <source>
        <dbReference type="ARBA" id="ARBA00029460"/>
    </source>
</evidence>
<sequence>MCYNIIMEKRLDILVHNKGLAESREKAQRLIMAGKIKVGDRIEIKPGMKYKEDAKIEALEQDPYVGRGAYKMKGAKEDFEIDFKEKIIADIGSSTGGFTDYALQNGAKKVYAIDVGTGQLDWKLRNDQRVVVMEKTNFRDINSFPEKVDLVMIDVSFVSVKRILKKIYEMEKIILKPESKIIALFKPQFEVEKELADKFKGIIKDDDIRQKIFVQFREWCAQNQFEILNEKDSAIKGDKGNLERFFYIKLK</sequence>
<dbReference type="Gene3D" id="3.10.290.10">
    <property type="entry name" value="RNA-binding S4 domain"/>
    <property type="match status" value="1"/>
</dbReference>
<dbReference type="EMBL" id="DSYQ01000007">
    <property type="protein sequence ID" value="HGT70997.1"/>
    <property type="molecule type" value="Genomic_DNA"/>
</dbReference>
<dbReference type="InterPro" id="IPR002877">
    <property type="entry name" value="RNA_MeTrfase_FtsJ_dom"/>
</dbReference>
<dbReference type="PROSITE" id="PS50889">
    <property type="entry name" value="S4"/>
    <property type="match status" value="1"/>
</dbReference>
<dbReference type="GO" id="GO:0003723">
    <property type="term" value="F:RNA binding"/>
    <property type="evidence" value="ECO:0007669"/>
    <property type="project" value="UniProtKB-KW"/>
</dbReference>
<dbReference type="InterPro" id="IPR002942">
    <property type="entry name" value="S4_RNA-bd"/>
</dbReference>
<evidence type="ECO:0000313" key="5">
    <source>
        <dbReference type="EMBL" id="HGT70997.1"/>
    </source>
</evidence>
<dbReference type="PIRSF" id="PIRSF005578">
    <property type="entry name" value="TlyA"/>
    <property type="match status" value="1"/>
</dbReference>
<keyword evidence="5" id="KW-0808">Transferase</keyword>
<comment type="similarity">
    <text evidence="2">Belongs to the TlyA family.</text>
</comment>
<dbReference type="AlphaFoldDB" id="A0A7C4LZU0"/>